<evidence type="ECO:0000256" key="3">
    <source>
        <dbReference type="ARBA" id="ARBA00013080"/>
    </source>
</evidence>
<feature type="site" description="Could be important to modulate the pK values of the two catalytic cysteine residues" evidence="8">
    <location>
        <position position="171"/>
    </location>
</feature>
<feature type="binding site" evidence="8">
    <location>
        <begin position="233"/>
        <end position="234"/>
    </location>
    <ligand>
        <name>substrate</name>
    </ligand>
</feature>
<keyword evidence="6 8" id="KW-0413">Isomerase</keyword>
<feature type="binding site" evidence="8">
    <location>
        <begin position="81"/>
        <end position="82"/>
    </location>
    <ligand>
        <name>substrate</name>
    </ligand>
</feature>
<dbReference type="AlphaFoldDB" id="A0A0R2JMH1"/>
<dbReference type="HAMAP" id="MF_00197">
    <property type="entry name" value="DAP_epimerase"/>
    <property type="match status" value="1"/>
</dbReference>
<keyword evidence="4 8" id="KW-0028">Amino-acid biosynthesis</keyword>
<dbReference type="Pfam" id="PF01678">
    <property type="entry name" value="DAP_epimerase"/>
    <property type="match status" value="2"/>
</dbReference>
<dbReference type="GO" id="GO:0009089">
    <property type="term" value="P:lysine biosynthetic process via diaminopimelate"/>
    <property type="evidence" value="ECO:0007669"/>
    <property type="project" value="UniProtKB-UniRule"/>
</dbReference>
<reference evidence="10 11" key="1">
    <citation type="journal article" date="2015" name="Genome Announc.">
        <title>Expanding the biotechnology potential of lactobacilli through comparative genomics of 213 strains and associated genera.</title>
        <authorList>
            <person name="Sun Z."/>
            <person name="Harris H.M."/>
            <person name="McCann A."/>
            <person name="Guo C."/>
            <person name="Argimon S."/>
            <person name="Zhang W."/>
            <person name="Yang X."/>
            <person name="Jeffery I.B."/>
            <person name="Cooney J.C."/>
            <person name="Kagawa T.F."/>
            <person name="Liu W."/>
            <person name="Song Y."/>
            <person name="Salvetti E."/>
            <person name="Wrobel A."/>
            <person name="Rasinkangas P."/>
            <person name="Parkhill J."/>
            <person name="Rea M.C."/>
            <person name="O'Sullivan O."/>
            <person name="Ritari J."/>
            <person name="Douillard F.P."/>
            <person name="Paul Ross R."/>
            <person name="Yang R."/>
            <person name="Briner A.E."/>
            <person name="Felis G.E."/>
            <person name="de Vos W.M."/>
            <person name="Barrangou R."/>
            <person name="Klaenhammer T.R."/>
            <person name="Caufield P.W."/>
            <person name="Cui Y."/>
            <person name="Zhang H."/>
            <person name="O'Toole P.W."/>
        </authorList>
    </citation>
    <scope>NUCLEOTIDE SEQUENCE [LARGE SCALE GENOMIC DNA]</scope>
    <source>
        <strain evidence="10 11">DSM 20690</strain>
    </source>
</reference>
<feature type="active site" evidence="9">
    <location>
        <position position="80"/>
    </location>
</feature>
<evidence type="ECO:0000256" key="1">
    <source>
        <dbReference type="ARBA" id="ARBA00005196"/>
    </source>
</evidence>
<dbReference type="Proteomes" id="UP000051565">
    <property type="component" value="Unassembled WGS sequence"/>
</dbReference>
<dbReference type="EMBL" id="JQBT01000034">
    <property type="protein sequence ID" value="KRN78399.1"/>
    <property type="molecule type" value="Genomic_DNA"/>
</dbReference>
<feature type="binding site" evidence="8">
    <location>
        <position position="205"/>
    </location>
    <ligand>
        <name>substrate</name>
    </ligand>
</feature>
<dbReference type="PANTHER" id="PTHR31689">
    <property type="entry name" value="DIAMINOPIMELATE EPIMERASE, CHLOROPLASTIC"/>
    <property type="match status" value="1"/>
</dbReference>
<feature type="active site" description="Proton donor" evidence="8">
    <location>
        <position position="80"/>
    </location>
</feature>
<dbReference type="RefSeq" id="WP_054646774.1">
    <property type="nucleotide sequence ID" value="NZ_FUXS01000008.1"/>
</dbReference>
<name>A0A0R2JMH1_9LACO</name>
<comment type="catalytic activity">
    <reaction evidence="7 8">
        <text>(2S,6S)-2,6-diaminopimelate = meso-2,6-diaminopimelate</text>
        <dbReference type="Rhea" id="RHEA:15393"/>
        <dbReference type="ChEBI" id="CHEBI:57609"/>
        <dbReference type="ChEBI" id="CHEBI:57791"/>
        <dbReference type="EC" id="5.1.1.7"/>
    </reaction>
</comment>
<keyword evidence="11" id="KW-1185">Reference proteome</keyword>
<dbReference type="STRING" id="53444.AYR59_02245"/>
<feature type="binding site" evidence="8">
    <location>
        <position position="12"/>
    </location>
    <ligand>
        <name>substrate</name>
    </ligand>
</feature>
<feature type="binding site" evidence="8">
    <location>
        <begin position="223"/>
        <end position="224"/>
    </location>
    <ligand>
        <name>substrate</name>
    </ligand>
</feature>
<evidence type="ECO:0000256" key="2">
    <source>
        <dbReference type="ARBA" id="ARBA00010219"/>
    </source>
</evidence>
<dbReference type="GO" id="GO:0005829">
    <property type="term" value="C:cytosol"/>
    <property type="evidence" value="ECO:0007669"/>
    <property type="project" value="TreeGrafter"/>
</dbReference>
<organism evidence="10 11">
    <name type="scientific">Fructilactobacillus lindneri DSM 20690 = JCM 11027</name>
    <dbReference type="NCBI Taxonomy" id="1122148"/>
    <lineage>
        <taxon>Bacteria</taxon>
        <taxon>Bacillati</taxon>
        <taxon>Bacillota</taxon>
        <taxon>Bacilli</taxon>
        <taxon>Lactobacillales</taxon>
        <taxon>Lactobacillaceae</taxon>
        <taxon>Fructilactobacillus</taxon>
    </lineage>
</organism>
<feature type="binding site" evidence="8">
    <location>
        <position position="169"/>
    </location>
    <ligand>
        <name>substrate</name>
    </ligand>
</feature>
<feature type="site" description="Could be important to modulate the pK values of the two catalytic cysteine residues" evidence="8">
    <location>
        <position position="223"/>
    </location>
</feature>
<comment type="function">
    <text evidence="8">Catalyzes the stereoinversion of LL-2,6-diaminopimelate (L,L-DAP) to meso-diaminopimelate (meso-DAP), a precursor of L-lysine and an essential component of the bacterial peptidoglycan.</text>
</comment>
<proteinExistence type="inferred from homology"/>
<evidence type="ECO:0000256" key="9">
    <source>
        <dbReference type="PROSITE-ProRule" id="PRU10125"/>
    </source>
</evidence>
<sequence length="327" mass="36150">MIKLLKIHGSENTFFILDVTQFSKKPTLNEISALTVALKQSDYKNLNNIDGILVVDKSDHADCLGKMTVVNADGSIASMCGNGLRTVSRYLANKYGQTKFKVETRDADLAVEKYPDLADQVPSFGVTISPIRFNQQDFPFSNLKTDQIRDQKVPELDPDLKFTAIAVPNPHLISFVSKAVLKSDKLKDLGTYLNGENPYFTDGVNVNFAQIIGPDTLFVRTFERGVGFTNACGTGMSSTSLAYALNHYQGDFAKTITVYNPGGMVKVKVTSENGEYHLQLIANATNLGHLNINESDLLNHDFAKADYQPTDEESAYQKWVTKLQTQA</sequence>
<evidence type="ECO:0000313" key="10">
    <source>
        <dbReference type="EMBL" id="KRN78399.1"/>
    </source>
</evidence>
<dbReference type="PATRIC" id="fig|1122148.6.peg.1196"/>
<dbReference type="GeneID" id="61249696"/>
<gene>
    <name evidence="8" type="primary">dapF</name>
    <name evidence="10" type="ORF">IV52_GL001169</name>
</gene>
<keyword evidence="5 8" id="KW-0457">Lysine biosynthesis</keyword>
<comment type="caution">
    <text evidence="8">Lacks conserved residue(s) required for the propagation of feature annotation.</text>
</comment>
<dbReference type="PANTHER" id="PTHR31689:SF0">
    <property type="entry name" value="DIAMINOPIMELATE EPIMERASE"/>
    <property type="match status" value="1"/>
</dbReference>
<feature type="binding site" evidence="8">
    <location>
        <position position="71"/>
    </location>
    <ligand>
        <name>substrate</name>
    </ligand>
</feature>
<comment type="similarity">
    <text evidence="2 8">Belongs to the diaminopimelate epimerase family.</text>
</comment>
<dbReference type="EC" id="5.1.1.7" evidence="3 8"/>
<evidence type="ECO:0000256" key="5">
    <source>
        <dbReference type="ARBA" id="ARBA00023154"/>
    </source>
</evidence>
<comment type="subcellular location">
    <subcellularLocation>
        <location evidence="8">Cytoplasm</location>
    </subcellularLocation>
</comment>
<dbReference type="Gene3D" id="3.10.310.10">
    <property type="entry name" value="Diaminopimelate Epimerase, Chain A, domain 1"/>
    <property type="match status" value="2"/>
</dbReference>
<dbReference type="InterPro" id="IPR018510">
    <property type="entry name" value="DAP_epimerase_AS"/>
</dbReference>
<dbReference type="InterPro" id="IPR001653">
    <property type="entry name" value="DAP_epimerase_DapF"/>
</dbReference>
<dbReference type="OrthoDB" id="9805408at2"/>
<dbReference type="GO" id="GO:0008837">
    <property type="term" value="F:diaminopimelate epimerase activity"/>
    <property type="evidence" value="ECO:0007669"/>
    <property type="project" value="UniProtKB-UniRule"/>
</dbReference>
<accession>A0A0R2JMH1</accession>
<evidence type="ECO:0000256" key="8">
    <source>
        <dbReference type="HAMAP-Rule" id="MF_00197"/>
    </source>
</evidence>
<dbReference type="NCBIfam" id="TIGR00652">
    <property type="entry name" value="DapF"/>
    <property type="match status" value="1"/>
</dbReference>
<evidence type="ECO:0000313" key="11">
    <source>
        <dbReference type="Proteomes" id="UP000051565"/>
    </source>
</evidence>
<evidence type="ECO:0000256" key="4">
    <source>
        <dbReference type="ARBA" id="ARBA00022605"/>
    </source>
</evidence>
<feature type="active site" description="Proton acceptor" evidence="8">
    <location>
        <position position="232"/>
    </location>
</feature>
<comment type="pathway">
    <text evidence="1 8">Amino-acid biosynthesis; L-lysine biosynthesis via DAP pathway; DL-2,6-diaminopimelate from LL-2,6-diaminopimelate: step 1/1.</text>
</comment>
<protein>
    <recommendedName>
        <fullName evidence="3 8">Diaminopimelate epimerase</fullName>
        <shortName evidence="8">DAP epimerase</shortName>
        <ecNumber evidence="3 8">5.1.1.7</ecNumber>
    </recommendedName>
    <alternativeName>
        <fullName evidence="8">PLP-independent amino acid racemase</fullName>
    </alternativeName>
</protein>
<evidence type="ECO:0000256" key="7">
    <source>
        <dbReference type="ARBA" id="ARBA00051712"/>
    </source>
</evidence>
<dbReference type="SUPFAM" id="SSF54506">
    <property type="entry name" value="Diaminopimelate epimerase-like"/>
    <property type="match status" value="2"/>
</dbReference>
<keyword evidence="8" id="KW-0963">Cytoplasm</keyword>
<dbReference type="UniPathway" id="UPA00034">
    <property type="reaction ID" value="UER00025"/>
</dbReference>
<comment type="subunit">
    <text evidence="8">Homodimer.</text>
</comment>
<comment type="caution">
    <text evidence="10">The sequence shown here is derived from an EMBL/GenBank/DDBJ whole genome shotgun (WGS) entry which is preliminary data.</text>
</comment>
<evidence type="ECO:0000256" key="6">
    <source>
        <dbReference type="ARBA" id="ARBA00023235"/>
    </source>
</evidence>
<dbReference type="PROSITE" id="PS01326">
    <property type="entry name" value="DAP_EPIMERASE"/>
    <property type="match status" value="1"/>
</dbReference>